<reference evidence="2 3" key="1">
    <citation type="submission" date="2014-04" db="EMBL/GenBank/DDBJ databases">
        <authorList>
            <consortium name="DOE Joint Genome Institute"/>
            <person name="Kuo A."/>
            <person name="Girlanda M."/>
            <person name="Perotto S."/>
            <person name="Kohler A."/>
            <person name="Nagy L.G."/>
            <person name="Floudas D."/>
            <person name="Copeland A."/>
            <person name="Barry K.W."/>
            <person name="Cichocki N."/>
            <person name="Veneault-Fourrey C."/>
            <person name="LaButti K."/>
            <person name="Lindquist E.A."/>
            <person name="Lipzen A."/>
            <person name="Lundell T."/>
            <person name="Morin E."/>
            <person name="Murat C."/>
            <person name="Sun H."/>
            <person name="Tunlid A."/>
            <person name="Henrissat B."/>
            <person name="Grigoriev I.V."/>
            <person name="Hibbett D.S."/>
            <person name="Martin F."/>
            <person name="Nordberg H.P."/>
            <person name="Cantor M.N."/>
            <person name="Hua S.X."/>
        </authorList>
    </citation>
    <scope>NUCLEOTIDE SEQUENCE [LARGE SCALE GENOMIC DNA]</scope>
    <source>
        <strain evidence="2 3">MUT 4182</strain>
    </source>
</reference>
<reference evidence="3" key="2">
    <citation type="submission" date="2015-01" db="EMBL/GenBank/DDBJ databases">
        <title>Evolutionary Origins and Diversification of the Mycorrhizal Mutualists.</title>
        <authorList>
            <consortium name="DOE Joint Genome Institute"/>
            <consortium name="Mycorrhizal Genomics Consortium"/>
            <person name="Kohler A."/>
            <person name="Kuo A."/>
            <person name="Nagy L.G."/>
            <person name="Floudas D."/>
            <person name="Copeland A."/>
            <person name="Barry K.W."/>
            <person name="Cichocki N."/>
            <person name="Veneault-Fourrey C."/>
            <person name="LaButti K."/>
            <person name="Lindquist E.A."/>
            <person name="Lipzen A."/>
            <person name="Lundell T."/>
            <person name="Morin E."/>
            <person name="Murat C."/>
            <person name="Riley R."/>
            <person name="Ohm R."/>
            <person name="Sun H."/>
            <person name="Tunlid A."/>
            <person name="Henrissat B."/>
            <person name="Grigoriev I.V."/>
            <person name="Hibbett D.S."/>
            <person name="Martin F."/>
        </authorList>
    </citation>
    <scope>NUCLEOTIDE SEQUENCE [LARGE SCALE GENOMIC DNA]</scope>
    <source>
        <strain evidence="3">MUT 4182</strain>
    </source>
</reference>
<accession>A0A0C3QGE0</accession>
<keyword evidence="1" id="KW-0472">Membrane</keyword>
<dbReference type="OrthoDB" id="5586934at2759"/>
<keyword evidence="3" id="KW-1185">Reference proteome</keyword>
<evidence type="ECO:0000256" key="1">
    <source>
        <dbReference type="SAM" id="Phobius"/>
    </source>
</evidence>
<feature type="transmembrane region" description="Helical" evidence="1">
    <location>
        <begin position="225"/>
        <end position="246"/>
    </location>
</feature>
<keyword evidence="1" id="KW-0812">Transmembrane</keyword>
<feature type="transmembrane region" description="Helical" evidence="1">
    <location>
        <begin position="146"/>
        <end position="166"/>
    </location>
</feature>
<feature type="transmembrane region" description="Helical" evidence="1">
    <location>
        <begin position="50"/>
        <end position="69"/>
    </location>
</feature>
<sequence length="270" mass="30084">MADWSDGILLKVVNVLVYAFFTGSNVYTVAGPTPVYGAGKETYFTPASWAFGLWSVIHLLLLGTVIYQFFEPGKKVIIDGVNWRLPLLIVLNTVYVSVWSRGHYIVAFIFALLVSSAVSHIYYIVKKHHSAENVNDELWIHLPFSLWHGFTTFLIFVTAFEAFGVNAHRHHAGVFTKVFVFLALLFLESTSAAYAFSSPEGDLAGSIAIAWSLFAVFDHQRSSTFIHWSALVFAILSTFWIGKALYGLFTRNRTTSAVTDSERAPLIGSV</sequence>
<feature type="transmembrane region" description="Helical" evidence="1">
    <location>
        <begin position="81"/>
        <end position="98"/>
    </location>
</feature>
<dbReference type="STRING" id="1051891.A0A0C3QGE0"/>
<evidence type="ECO:0000313" key="3">
    <source>
        <dbReference type="Proteomes" id="UP000054248"/>
    </source>
</evidence>
<dbReference type="HOGENOM" id="CLU_058254_0_0_1"/>
<protein>
    <submittedName>
        <fullName evidence="2">Uncharacterized protein</fullName>
    </submittedName>
</protein>
<proteinExistence type="predicted"/>
<name>A0A0C3QGE0_9AGAM</name>
<keyword evidence="1" id="KW-1133">Transmembrane helix</keyword>
<gene>
    <name evidence="2" type="ORF">M407DRAFT_244404</name>
</gene>
<evidence type="ECO:0000313" key="2">
    <source>
        <dbReference type="EMBL" id="KIO24554.1"/>
    </source>
</evidence>
<feature type="transmembrane region" description="Helical" evidence="1">
    <location>
        <begin position="203"/>
        <end position="219"/>
    </location>
</feature>
<feature type="transmembrane region" description="Helical" evidence="1">
    <location>
        <begin position="104"/>
        <end position="125"/>
    </location>
</feature>
<feature type="transmembrane region" description="Helical" evidence="1">
    <location>
        <begin position="12"/>
        <end position="30"/>
    </location>
</feature>
<dbReference type="Proteomes" id="UP000054248">
    <property type="component" value="Unassembled WGS sequence"/>
</dbReference>
<organism evidence="2 3">
    <name type="scientific">Tulasnella calospora MUT 4182</name>
    <dbReference type="NCBI Taxonomy" id="1051891"/>
    <lineage>
        <taxon>Eukaryota</taxon>
        <taxon>Fungi</taxon>
        <taxon>Dikarya</taxon>
        <taxon>Basidiomycota</taxon>
        <taxon>Agaricomycotina</taxon>
        <taxon>Agaricomycetes</taxon>
        <taxon>Cantharellales</taxon>
        <taxon>Tulasnellaceae</taxon>
        <taxon>Tulasnella</taxon>
    </lineage>
</organism>
<dbReference type="EMBL" id="KN823059">
    <property type="protein sequence ID" value="KIO24554.1"/>
    <property type="molecule type" value="Genomic_DNA"/>
</dbReference>
<dbReference type="AlphaFoldDB" id="A0A0C3QGE0"/>